<dbReference type="Proteomes" id="UP001305779">
    <property type="component" value="Unassembled WGS sequence"/>
</dbReference>
<feature type="region of interest" description="Disordered" evidence="1">
    <location>
        <begin position="41"/>
        <end position="95"/>
    </location>
</feature>
<organism evidence="2 3">
    <name type="scientific">Zasmidium cellare</name>
    <name type="common">Wine cellar mold</name>
    <name type="synonym">Racodium cellare</name>
    <dbReference type="NCBI Taxonomy" id="395010"/>
    <lineage>
        <taxon>Eukaryota</taxon>
        <taxon>Fungi</taxon>
        <taxon>Dikarya</taxon>
        <taxon>Ascomycota</taxon>
        <taxon>Pezizomycotina</taxon>
        <taxon>Dothideomycetes</taxon>
        <taxon>Dothideomycetidae</taxon>
        <taxon>Mycosphaerellales</taxon>
        <taxon>Mycosphaerellaceae</taxon>
        <taxon>Zasmidium</taxon>
    </lineage>
</organism>
<accession>A0ABR0EQ10</accession>
<proteinExistence type="predicted"/>
<name>A0ABR0EQ10_ZASCE</name>
<protein>
    <submittedName>
        <fullName evidence="2">Uncharacterized protein</fullName>
    </submittedName>
</protein>
<dbReference type="PANTHER" id="PTHR38111">
    <property type="entry name" value="ZN(2)-C6 FUNGAL-TYPE DOMAIN-CONTAINING PROTEIN-RELATED"/>
    <property type="match status" value="1"/>
</dbReference>
<evidence type="ECO:0000256" key="1">
    <source>
        <dbReference type="SAM" id="MobiDB-lite"/>
    </source>
</evidence>
<dbReference type="InterPro" id="IPR053178">
    <property type="entry name" value="Osmoadaptation_assoc"/>
</dbReference>
<keyword evidence="3" id="KW-1185">Reference proteome</keyword>
<dbReference type="PANTHER" id="PTHR38111:SF2">
    <property type="entry name" value="FINGER DOMAIN PROTEIN, PUTATIVE (AFU_ORTHOLOGUE AFUA_1G01560)-RELATED"/>
    <property type="match status" value="1"/>
</dbReference>
<gene>
    <name evidence="2" type="ORF">PRZ48_004374</name>
</gene>
<sequence length="539" mass="60878">MNVCELCGRLKQGRDQVGPYCEPCVAEAIERVFVHAADQPAGNIPEIPEDDGESSPDSPESDAETVTSRTLSRGNASHTRTRSAIIQSQNRPASRRYTRVNFRPVQQMQMLSDFLNTHFPTAEARAGLANRRSYLAALPDIDVTSTPLLRVAIDTLCFAHIGSKTGDVRLVRESQASYGKVLNSLIKATSSPSGEVPYIEPKAVITSIMLLCLYDDSIPVPHQKGGWGTHYWGAQQLLRAYGASFLNMAEPFDRLIFWNLRMPTLFAGVARRKAIILGEPQWLALAEANVESRGPLTEFYRIVMQIPALLERTDNMMATDAAPTEVEAICIDTCKIRQDVKDWYEEKTKRTHGTYLEVPVTFTTEEEPNAFDMTIEEHCFMTTSDTFTTFFRFRTPGYLVKNHTYDILMGLLLDCTLLRLLYFQPESANFLQNLSPEEIERSAYENARNLCRSIHHYSNFLSLPYVEFTDFLVDMAQNFFEEVGAVKELGWCQAVRCATDLRRTRIKNTIQPRTLCRMGDAGPGFAAATRFRTRNIVQD</sequence>
<feature type="compositionally biased region" description="Acidic residues" evidence="1">
    <location>
        <begin position="47"/>
        <end position="63"/>
    </location>
</feature>
<evidence type="ECO:0000313" key="2">
    <source>
        <dbReference type="EMBL" id="KAK4503459.1"/>
    </source>
</evidence>
<evidence type="ECO:0000313" key="3">
    <source>
        <dbReference type="Proteomes" id="UP001305779"/>
    </source>
</evidence>
<reference evidence="2 3" key="1">
    <citation type="journal article" date="2023" name="G3 (Bethesda)">
        <title>A chromosome-level genome assembly of Zasmidium syzygii isolated from banana leaves.</title>
        <authorList>
            <person name="van Westerhoven A.C."/>
            <person name="Mehrabi R."/>
            <person name="Talebi R."/>
            <person name="Steentjes M.B.F."/>
            <person name="Corcolon B."/>
            <person name="Chong P.A."/>
            <person name="Kema G.H.J."/>
            <person name="Seidl M.F."/>
        </authorList>
    </citation>
    <scope>NUCLEOTIDE SEQUENCE [LARGE SCALE GENOMIC DNA]</scope>
    <source>
        <strain evidence="2 3">P124</strain>
    </source>
</reference>
<dbReference type="InterPro" id="IPR021858">
    <property type="entry name" value="Fun_TF"/>
</dbReference>
<dbReference type="Pfam" id="PF11951">
    <property type="entry name" value="Fungal_trans_2"/>
    <property type="match status" value="1"/>
</dbReference>
<feature type="compositionally biased region" description="Polar residues" evidence="1">
    <location>
        <begin position="64"/>
        <end position="92"/>
    </location>
</feature>
<dbReference type="EMBL" id="JAXOVC010000003">
    <property type="protein sequence ID" value="KAK4503459.1"/>
    <property type="molecule type" value="Genomic_DNA"/>
</dbReference>
<comment type="caution">
    <text evidence="2">The sequence shown here is derived from an EMBL/GenBank/DDBJ whole genome shotgun (WGS) entry which is preliminary data.</text>
</comment>